<evidence type="ECO:0000256" key="2">
    <source>
        <dbReference type="ARBA" id="ARBA00009794"/>
    </source>
</evidence>
<dbReference type="Pfam" id="PF21193">
    <property type="entry name" value="NMD_SH3"/>
    <property type="match status" value="1"/>
</dbReference>
<dbReference type="EMBL" id="IACT01004453">
    <property type="protein sequence ID" value="LAC23645.1"/>
    <property type="molecule type" value="mRNA"/>
</dbReference>
<evidence type="ECO:0000313" key="14">
    <source>
        <dbReference type="EMBL" id="LAC23645.1"/>
    </source>
</evidence>
<keyword evidence="4 8" id="KW-0813">Transport</keyword>
<protein>
    <recommendedName>
        <fullName evidence="3 8">60S ribosomal export protein NMD3</fullName>
    </recommendedName>
</protein>
<feature type="domain" description="60S ribosomal export protein NMD3 SH3" evidence="12">
    <location>
        <begin position="253"/>
        <end position="300"/>
    </location>
</feature>
<dbReference type="Pfam" id="PF04981">
    <property type="entry name" value="NMD3"/>
    <property type="match status" value="1"/>
</dbReference>
<feature type="domain" description="60S ribosomal export protein NMD3 OB-fold" evidence="11">
    <location>
        <begin position="317"/>
        <end position="408"/>
    </location>
</feature>
<dbReference type="GO" id="GO:0000055">
    <property type="term" value="P:ribosomal large subunit export from nucleus"/>
    <property type="evidence" value="ECO:0007669"/>
    <property type="project" value="TreeGrafter"/>
</dbReference>
<evidence type="ECO:0000259" key="10">
    <source>
        <dbReference type="Pfam" id="PF04981"/>
    </source>
</evidence>
<evidence type="ECO:0000256" key="3">
    <source>
        <dbReference type="ARBA" id="ARBA00017035"/>
    </source>
</evidence>
<proteinExistence type="evidence at transcript level"/>
<name>A0A2P2I6L6_9CRUS</name>
<keyword evidence="6 8" id="KW-0653">Protein transport</keyword>
<evidence type="ECO:0000256" key="6">
    <source>
        <dbReference type="ARBA" id="ARBA00022927"/>
    </source>
</evidence>
<dbReference type="PANTHER" id="PTHR12746">
    <property type="entry name" value="NONSENSE-MEDIATED MRNA DECAY PROTEIN 3"/>
    <property type="match status" value="1"/>
</dbReference>
<feature type="compositionally biased region" description="Polar residues" evidence="9">
    <location>
        <begin position="474"/>
        <end position="485"/>
    </location>
</feature>
<comment type="similarity">
    <text evidence="2 8">Belongs to the NMD3 family.</text>
</comment>
<comment type="function">
    <text evidence="1 8">Acts as an adapter for the XPO1/CRM1-mediated export of the 60S ribosomal subunit.</text>
</comment>
<evidence type="ECO:0000259" key="11">
    <source>
        <dbReference type="Pfam" id="PF21192"/>
    </source>
</evidence>
<keyword evidence="5 8" id="KW-0963">Cytoplasm</keyword>
<organism evidence="13">
    <name type="scientific">Hirondellea gigas</name>
    <dbReference type="NCBI Taxonomy" id="1518452"/>
    <lineage>
        <taxon>Eukaryota</taxon>
        <taxon>Metazoa</taxon>
        <taxon>Ecdysozoa</taxon>
        <taxon>Arthropoda</taxon>
        <taxon>Crustacea</taxon>
        <taxon>Multicrustacea</taxon>
        <taxon>Malacostraca</taxon>
        <taxon>Eumalacostraca</taxon>
        <taxon>Peracarida</taxon>
        <taxon>Amphipoda</taxon>
        <taxon>Amphilochidea</taxon>
        <taxon>Lysianassida</taxon>
        <taxon>Lysianassidira</taxon>
        <taxon>Lysianassoidea</taxon>
        <taxon>Lysianassidae</taxon>
        <taxon>Hirondellea</taxon>
    </lineage>
</organism>
<sequence>MTFNQESSSSSTDQQDGFANILCCLCGIQIKPNAANMCINCLQGEVDITEGISKQITIFCCRGCGRYLKNPQWVRCDLESTELLALCLKKINGLQKVKLIDAQFIWTEPHSKRIKVKLTVQSEVMNGVKLQQSFPVEYVLENQQCDVCQKSYTENIWKACVQVRQKVTHKRTFFYLEQVILKYSMTDNVTGLKEVPHGLDFYFEARQQAVRLVDFLSSVAPVRHNSAKRLVSADDKSNVSNFKYTILIDIAPICKDDLVCVSKKVLRKLGGGSPLLLCIRITANIHLLDPLSLRHVEVRAQTFFSDPFRSICNSKQLVEFVILDIEPLEREKSKTRSKGKWKLARVECARSSDMGVNDITFECTTHLGNILHAGDTCLGYDLNITNFNPSDTKAMHGKPMPEIVLIRKVYNRRSGKRKWRLKQLTIERENRYSKKMNKAEMQREDHEREQFLQDLEEDPEMRQQVVLWRVKNSNSDDVSMTSTDAKNSDDDAPTVGLNELLEDLDLSDHYTTHLVDAPLSHEAQQELQYSNVSSTTTDDQMQTDG</sequence>
<evidence type="ECO:0000256" key="4">
    <source>
        <dbReference type="ARBA" id="ARBA00022448"/>
    </source>
</evidence>
<evidence type="ECO:0000259" key="12">
    <source>
        <dbReference type="Pfam" id="PF21193"/>
    </source>
</evidence>
<dbReference type="Pfam" id="PF21192">
    <property type="entry name" value="OB_NMD3"/>
    <property type="match status" value="1"/>
</dbReference>
<feature type="domain" description="Nmd3 N-terminal" evidence="10">
    <location>
        <begin position="23"/>
        <end position="250"/>
    </location>
</feature>
<dbReference type="InterPro" id="IPR007064">
    <property type="entry name" value="Nmd3_N"/>
</dbReference>
<accession>A0A2P2I6L6</accession>
<reference evidence="13" key="2">
    <citation type="journal article" date="2018" name="Biosci. Biotechnol. Biochem.">
        <title>Polysaccharide hydrolase of the hadal zone amphipods Hirondellea gigas.</title>
        <authorList>
            <person name="Kobayashi H."/>
            <person name="Nagahama T."/>
            <person name="Arai W."/>
            <person name="Sasagawa Y."/>
            <person name="Umeda M."/>
            <person name="Hayashi T."/>
            <person name="Nikaido I."/>
            <person name="Watanabe H."/>
            <person name="Oguri K."/>
            <person name="Kitazato H."/>
            <person name="Fujioka K."/>
            <person name="Kido Y."/>
            <person name="Takami H."/>
        </authorList>
    </citation>
    <scope>NUCLEOTIDE SEQUENCE</scope>
    <source>
        <tissue evidence="13">Whole body</tissue>
    </source>
</reference>
<evidence type="ECO:0000256" key="1">
    <source>
        <dbReference type="ARBA" id="ARBA00002269"/>
    </source>
</evidence>
<feature type="compositionally biased region" description="Low complexity" evidence="9">
    <location>
        <begin position="535"/>
        <end position="545"/>
    </location>
</feature>
<dbReference type="GO" id="GO:0015031">
    <property type="term" value="P:protein transport"/>
    <property type="evidence" value="ECO:0007669"/>
    <property type="project" value="UniProtKB-KW"/>
</dbReference>
<comment type="subcellular location">
    <subcellularLocation>
        <location evidence="8">Cytoplasm</location>
    </subcellularLocation>
    <subcellularLocation>
        <location evidence="8">Nucleus</location>
    </subcellularLocation>
</comment>
<evidence type="ECO:0000256" key="7">
    <source>
        <dbReference type="ARBA" id="ARBA00023242"/>
    </source>
</evidence>
<feature type="region of interest" description="Disordered" evidence="9">
    <location>
        <begin position="518"/>
        <end position="545"/>
    </location>
</feature>
<dbReference type="EMBL" id="IACF01003916">
    <property type="protein sequence ID" value="LAB69520.1"/>
    <property type="molecule type" value="mRNA"/>
</dbReference>
<dbReference type="GO" id="GO:0005634">
    <property type="term" value="C:nucleus"/>
    <property type="evidence" value="ECO:0007669"/>
    <property type="project" value="UniProtKB-SubCell"/>
</dbReference>
<dbReference type="PANTHER" id="PTHR12746:SF2">
    <property type="entry name" value="60S RIBOSOMAL EXPORT PROTEIN NMD3"/>
    <property type="match status" value="1"/>
</dbReference>
<dbReference type="GO" id="GO:0005737">
    <property type="term" value="C:cytoplasm"/>
    <property type="evidence" value="ECO:0007669"/>
    <property type="project" value="UniProtKB-SubCell"/>
</dbReference>
<dbReference type="GO" id="GO:0043023">
    <property type="term" value="F:ribosomal large subunit binding"/>
    <property type="evidence" value="ECO:0007669"/>
    <property type="project" value="InterPro"/>
</dbReference>
<evidence type="ECO:0000256" key="8">
    <source>
        <dbReference type="RuleBase" id="RU364108"/>
    </source>
</evidence>
<dbReference type="InterPro" id="IPR048899">
    <property type="entry name" value="NMD_SH3"/>
</dbReference>
<evidence type="ECO:0000256" key="5">
    <source>
        <dbReference type="ARBA" id="ARBA00022490"/>
    </source>
</evidence>
<dbReference type="AlphaFoldDB" id="A0A2P2I6L6"/>
<feature type="region of interest" description="Disordered" evidence="9">
    <location>
        <begin position="474"/>
        <end position="494"/>
    </location>
</feature>
<dbReference type="InterPro" id="IPR039768">
    <property type="entry name" value="Nmd3"/>
</dbReference>
<dbReference type="InterPro" id="IPR048898">
    <property type="entry name" value="OB_NMD3"/>
</dbReference>
<reference evidence="14" key="1">
    <citation type="submission" date="2017-11" db="EMBL/GenBank/DDBJ databases">
        <title>The sensing device of the deep-sea amphipod.</title>
        <authorList>
            <person name="Kobayashi H."/>
            <person name="Nagahama T."/>
            <person name="Arai W."/>
            <person name="Sasagawa Y."/>
            <person name="Umeda M."/>
            <person name="Hayashi T."/>
            <person name="Nikaido I."/>
            <person name="Watanabe H."/>
            <person name="Oguri K."/>
            <person name="Kitazato H."/>
            <person name="Fujioka K."/>
            <person name="Kido Y."/>
            <person name="Takami H."/>
        </authorList>
    </citation>
    <scope>NUCLEOTIDE SEQUENCE</scope>
    <source>
        <tissue evidence="14">Whole body</tissue>
    </source>
</reference>
<feature type="compositionally biased region" description="Polar residues" evidence="9">
    <location>
        <begin position="525"/>
        <end position="534"/>
    </location>
</feature>
<keyword evidence="7 8" id="KW-0539">Nucleus</keyword>
<evidence type="ECO:0000256" key="9">
    <source>
        <dbReference type="SAM" id="MobiDB-lite"/>
    </source>
</evidence>
<evidence type="ECO:0000313" key="13">
    <source>
        <dbReference type="EMBL" id="LAB69520.1"/>
    </source>
</evidence>